<evidence type="ECO:0000313" key="2">
    <source>
        <dbReference type="EMBL" id="SFK66952.1"/>
    </source>
</evidence>
<keyword evidence="3" id="KW-1185">Reference proteome</keyword>
<feature type="transmembrane region" description="Helical" evidence="1">
    <location>
        <begin position="93"/>
        <end position="114"/>
    </location>
</feature>
<reference evidence="3" key="1">
    <citation type="submission" date="2016-10" db="EMBL/GenBank/DDBJ databases">
        <authorList>
            <person name="Varghese N."/>
            <person name="Submissions S."/>
        </authorList>
    </citation>
    <scope>NUCLEOTIDE SEQUENCE [LARGE SCALE GENOMIC DNA]</scope>
    <source>
        <strain evidence="3">CGMCC 1.7738</strain>
    </source>
</reference>
<dbReference type="Proteomes" id="UP000199607">
    <property type="component" value="Unassembled WGS sequence"/>
</dbReference>
<feature type="transmembrane region" description="Helical" evidence="1">
    <location>
        <begin position="6"/>
        <end position="26"/>
    </location>
</feature>
<gene>
    <name evidence="2" type="ORF">SAMN04487950_0497</name>
</gene>
<organism evidence="2 3">
    <name type="scientific">Halogranum rubrum</name>
    <dbReference type="NCBI Taxonomy" id="553466"/>
    <lineage>
        <taxon>Archaea</taxon>
        <taxon>Methanobacteriati</taxon>
        <taxon>Methanobacteriota</taxon>
        <taxon>Stenosarchaea group</taxon>
        <taxon>Halobacteria</taxon>
        <taxon>Halobacteriales</taxon>
        <taxon>Haloferacaceae</taxon>
    </lineage>
</organism>
<name>A0A1I4BDR3_9EURY</name>
<dbReference type="PROSITE" id="PS51257">
    <property type="entry name" value="PROKAR_LIPOPROTEIN"/>
    <property type="match status" value="1"/>
</dbReference>
<sequence length="128" mass="13742">MTVKLFFGGLGIIQVITSCVLAWANLGHLTVGFSLIAVGALFVSGVLKILFGFVCENVVNVQRTIGGSFLFEGVYFGTGYQFLVEIGVCEARLWVYVLATLSALTLIVVGIGVLRDRSAFPGFFPKQS</sequence>
<evidence type="ECO:0000313" key="3">
    <source>
        <dbReference type="Proteomes" id="UP000199607"/>
    </source>
</evidence>
<dbReference type="RefSeq" id="WP_089865275.1">
    <property type="nucleotide sequence ID" value="NZ_FOTC01000001.1"/>
</dbReference>
<keyword evidence="1" id="KW-0472">Membrane</keyword>
<dbReference type="EMBL" id="FOTC01000001">
    <property type="protein sequence ID" value="SFK66952.1"/>
    <property type="molecule type" value="Genomic_DNA"/>
</dbReference>
<proteinExistence type="predicted"/>
<dbReference type="AlphaFoldDB" id="A0A1I4BDR3"/>
<accession>A0A1I4BDR3</accession>
<feature type="transmembrane region" description="Helical" evidence="1">
    <location>
        <begin position="33"/>
        <end position="54"/>
    </location>
</feature>
<evidence type="ECO:0000256" key="1">
    <source>
        <dbReference type="SAM" id="Phobius"/>
    </source>
</evidence>
<keyword evidence="1" id="KW-0812">Transmembrane</keyword>
<keyword evidence="1" id="KW-1133">Transmembrane helix</keyword>
<protein>
    <submittedName>
        <fullName evidence="2">Uncharacterized protein</fullName>
    </submittedName>
</protein>